<keyword evidence="5" id="KW-0812">Transmembrane</keyword>
<dbReference type="Gene3D" id="2.30.42.10">
    <property type="match status" value="1"/>
</dbReference>
<evidence type="ECO:0000256" key="2">
    <source>
        <dbReference type="ARBA" id="ARBA00022670"/>
    </source>
</evidence>
<evidence type="ECO:0000256" key="5">
    <source>
        <dbReference type="SAM" id="Phobius"/>
    </source>
</evidence>
<feature type="transmembrane region" description="Helical" evidence="5">
    <location>
        <begin position="125"/>
        <end position="150"/>
    </location>
</feature>
<gene>
    <name evidence="7" type="ORF">IAA07_11220</name>
</gene>
<dbReference type="PRINTS" id="PR00834">
    <property type="entry name" value="PROTEASES2C"/>
</dbReference>
<dbReference type="SUPFAM" id="SSF50156">
    <property type="entry name" value="PDZ domain-like"/>
    <property type="match status" value="1"/>
</dbReference>
<dbReference type="SMART" id="SM00228">
    <property type="entry name" value="PDZ"/>
    <property type="match status" value="1"/>
</dbReference>
<dbReference type="Pfam" id="PF13180">
    <property type="entry name" value="PDZ_2"/>
    <property type="match status" value="1"/>
</dbReference>
<dbReference type="InterPro" id="IPR009003">
    <property type="entry name" value="Peptidase_S1_PA"/>
</dbReference>
<organism evidence="7 8">
    <name type="scientific">Candidatus Lachnoclostridium stercoravium</name>
    <dbReference type="NCBI Taxonomy" id="2838633"/>
    <lineage>
        <taxon>Bacteria</taxon>
        <taxon>Bacillati</taxon>
        <taxon>Bacillota</taxon>
        <taxon>Clostridia</taxon>
        <taxon>Lachnospirales</taxon>
        <taxon>Lachnospiraceae</taxon>
    </lineage>
</organism>
<keyword evidence="5" id="KW-1133">Transmembrane helix</keyword>
<dbReference type="Pfam" id="PF13365">
    <property type="entry name" value="Trypsin_2"/>
    <property type="match status" value="1"/>
</dbReference>
<evidence type="ECO:0000256" key="4">
    <source>
        <dbReference type="SAM" id="MobiDB-lite"/>
    </source>
</evidence>
<dbReference type="AlphaFoldDB" id="A0A9D2HKF1"/>
<feature type="region of interest" description="Disordered" evidence="4">
    <location>
        <begin position="166"/>
        <end position="189"/>
    </location>
</feature>
<dbReference type="PANTHER" id="PTHR43343">
    <property type="entry name" value="PEPTIDASE S12"/>
    <property type="match status" value="1"/>
</dbReference>
<dbReference type="Proteomes" id="UP000823900">
    <property type="component" value="Unassembled WGS sequence"/>
</dbReference>
<dbReference type="GO" id="GO:0006508">
    <property type="term" value="P:proteolysis"/>
    <property type="evidence" value="ECO:0007669"/>
    <property type="project" value="UniProtKB-KW"/>
</dbReference>
<dbReference type="InterPro" id="IPR001940">
    <property type="entry name" value="Peptidase_S1C"/>
</dbReference>
<dbReference type="PANTHER" id="PTHR43343:SF3">
    <property type="entry name" value="PROTEASE DO-LIKE 8, CHLOROPLASTIC"/>
    <property type="match status" value="1"/>
</dbReference>
<dbReference type="InterPro" id="IPR036034">
    <property type="entry name" value="PDZ_sf"/>
</dbReference>
<name>A0A9D2HKF1_9FIRM</name>
<feature type="compositionally biased region" description="Gly residues" evidence="4">
    <location>
        <begin position="68"/>
        <end position="96"/>
    </location>
</feature>
<dbReference type="PROSITE" id="PS50106">
    <property type="entry name" value="PDZ"/>
    <property type="match status" value="1"/>
</dbReference>
<evidence type="ECO:0000313" key="7">
    <source>
        <dbReference type="EMBL" id="HJA72124.1"/>
    </source>
</evidence>
<evidence type="ECO:0000256" key="3">
    <source>
        <dbReference type="ARBA" id="ARBA00022801"/>
    </source>
</evidence>
<dbReference type="EMBL" id="DWZA01000097">
    <property type="protein sequence ID" value="HJA72124.1"/>
    <property type="molecule type" value="Genomic_DNA"/>
</dbReference>
<feature type="compositionally biased region" description="Low complexity" evidence="4">
    <location>
        <begin position="175"/>
        <end position="189"/>
    </location>
</feature>
<feature type="domain" description="PDZ" evidence="6">
    <location>
        <begin position="422"/>
        <end position="511"/>
    </location>
</feature>
<feature type="region of interest" description="Disordered" evidence="4">
    <location>
        <begin position="1"/>
        <end position="121"/>
    </location>
</feature>
<comment type="similarity">
    <text evidence="1">Belongs to the peptidase S1C family.</text>
</comment>
<dbReference type="InterPro" id="IPR001478">
    <property type="entry name" value="PDZ"/>
</dbReference>
<proteinExistence type="inferred from homology"/>
<evidence type="ECO:0000259" key="6">
    <source>
        <dbReference type="PROSITE" id="PS50106"/>
    </source>
</evidence>
<sequence length="533" mass="56211">MYNEFENDKNTMNENASQDVPEREANHTAQSQEYTGEARQTEEQPGNRQYADPSGAAAQTGAPAGNGNFSGAGASGSGSSYAGGHGNWQPSGGGQNSGQNPDPHPYGQEHKEHKKNKKGSTAARIAGITAAALLFGTVAGGTMVGVNALADYFNSNVSVQIGQTETVEAPEEVQEPQTQTQETVGQTETGNSAQAGNLLAMDVSGIVEKAMPSVVAINNTMLYESQTWFGPTQTYEVPSAGSGIIVGQNDDELLIVTNNHVVENSADLSVVFIDNESVPAAVKGTDVENDLAVIAVALDDIPADTMSQIAVATLGNSDDLKVGQGVIAIGNALGYGQSVTVGYVSALDREVKTEDNVVHNLLQTDAAINPGNSGGALLNMKGEVIGINSAKYSSTEVEGMGYAIPISKVQDIIDTLMTRKTRVEVEEDQRGYLGIMGRDIDEQMSQALGMPRGIYVVEILEDGAAANSDLHTKDIITKFDGQSILGMEDLQNMLTYYEAGTTVTLTVQSLDNGQYVERQVDITLGSQSETNDQ</sequence>
<dbReference type="InterPro" id="IPR051201">
    <property type="entry name" value="Chloro_Bact_Ser_Proteases"/>
</dbReference>
<dbReference type="GO" id="GO:0004252">
    <property type="term" value="F:serine-type endopeptidase activity"/>
    <property type="evidence" value="ECO:0007669"/>
    <property type="project" value="InterPro"/>
</dbReference>
<feature type="compositionally biased region" description="Basic and acidic residues" evidence="4">
    <location>
        <begin position="1"/>
        <end position="11"/>
    </location>
</feature>
<dbReference type="InterPro" id="IPR043504">
    <property type="entry name" value="Peptidase_S1_PA_chymotrypsin"/>
</dbReference>
<reference evidence="7" key="1">
    <citation type="journal article" date="2021" name="PeerJ">
        <title>Extensive microbial diversity within the chicken gut microbiome revealed by metagenomics and culture.</title>
        <authorList>
            <person name="Gilroy R."/>
            <person name="Ravi A."/>
            <person name="Getino M."/>
            <person name="Pursley I."/>
            <person name="Horton D.L."/>
            <person name="Alikhan N.F."/>
            <person name="Baker D."/>
            <person name="Gharbi K."/>
            <person name="Hall N."/>
            <person name="Watson M."/>
            <person name="Adriaenssens E.M."/>
            <person name="Foster-Nyarko E."/>
            <person name="Jarju S."/>
            <person name="Secka A."/>
            <person name="Antonio M."/>
            <person name="Oren A."/>
            <person name="Chaudhuri R.R."/>
            <person name="La Ragione R."/>
            <person name="Hildebrand F."/>
            <person name="Pallen M.J."/>
        </authorList>
    </citation>
    <scope>NUCLEOTIDE SEQUENCE</scope>
    <source>
        <strain evidence="7">CHK178-16964</strain>
    </source>
</reference>
<accession>A0A9D2HKF1</accession>
<comment type="caution">
    <text evidence="7">The sequence shown here is derived from an EMBL/GenBank/DDBJ whole genome shotgun (WGS) entry which is preliminary data.</text>
</comment>
<evidence type="ECO:0000256" key="1">
    <source>
        <dbReference type="ARBA" id="ARBA00010541"/>
    </source>
</evidence>
<protein>
    <submittedName>
        <fullName evidence="7">Trypsin-like peptidase domain-containing protein</fullName>
    </submittedName>
</protein>
<reference evidence="7" key="2">
    <citation type="submission" date="2021-04" db="EMBL/GenBank/DDBJ databases">
        <authorList>
            <person name="Gilroy R."/>
        </authorList>
    </citation>
    <scope>NUCLEOTIDE SEQUENCE</scope>
    <source>
        <strain evidence="7">CHK178-16964</strain>
    </source>
</reference>
<keyword evidence="5" id="KW-0472">Membrane</keyword>
<keyword evidence="2" id="KW-0645">Protease</keyword>
<dbReference type="Gene3D" id="2.40.10.10">
    <property type="entry name" value="Trypsin-like serine proteases"/>
    <property type="match status" value="2"/>
</dbReference>
<evidence type="ECO:0000313" key="8">
    <source>
        <dbReference type="Proteomes" id="UP000823900"/>
    </source>
</evidence>
<keyword evidence="3" id="KW-0378">Hydrolase</keyword>
<dbReference type="SUPFAM" id="SSF50494">
    <property type="entry name" value="Trypsin-like serine proteases"/>
    <property type="match status" value="1"/>
</dbReference>